<dbReference type="Pfam" id="PF02661">
    <property type="entry name" value="Fic"/>
    <property type="match status" value="1"/>
</dbReference>
<reference evidence="2 3" key="1">
    <citation type="submission" date="2023-01" db="EMBL/GenBank/DDBJ databases">
        <title>Novel species of the genus Vogesella isolated from rivers.</title>
        <authorList>
            <person name="Lu H."/>
        </authorList>
    </citation>
    <scope>NUCLEOTIDE SEQUENCE [LARGE SCALE GENOMIC DNA]</scope>
    <source>
        <strain evidence="2 3">SH7W</strain>
    </source>
</reference>
<dbReference type="PANTHER" id="PTHR39426:SF1">
    <property type="entry name" value="HOMOLOGY TO DEATH-ON-CURING PROTEIN OF PHAGE P1"/>
    <property type="match status" value="1"/>
</dbReference>
<dbReference type="SUPFAM" id="SSF140931">
    <property type="entry name" value="Fic-like"/>
    <property type="match status" value="1"/>
</dbReference>
<dbReference type="RefSeq" id="WP_272802785.1">
    <property type="nucleotide sequence ID" value="NZ_JAQQKY010000002.1"/>
</dbReference>
<evidence type="ECO:0000259" key="1">
    <source>
        <dbReference type="PROSITE" id="PS51459"/>
    </source>
</evidence>
<dbReference type="Gene3D" id="1.20.120.1870">
    <property type="entry name" value="Fic/DOC protein, Fido domain"/>
    <property type="match status" value="1"/>
</dbReference>
<comment type="caution">
    <text evidence="2">The sequence shown here is derived from an EMBL/GenBank/DDBJ whole genome shotgun (WGS) entry which is preliminary data.</text>
</comment>
<feature type="domain" description="Fido" evidence="1">
    <location>
        <begin position="2"/>
        <end position="118"/>
    </location>
</feature>
<proteinExistence type="predicted"/>
<name>A0ABT5I2W3_VOGIN</name>
<evidence type="ECO:0000313" key="3">
    <source>
        <dbReference type="Proteomes" id="UP001221566"/>
    </source>
</evidence>
<gene>
    <name evidence="2" type="ORF">PQU93_06900</name>
</gene>
<evidence type="ECO:0000313" key="2">
    <source>
        <dbReference type="EMBL" id="MDC7690514.1"/>
    </source>
</evidence>
<accession>A0ABT5I2W3</accession>
<dbReference type="InterPro" id="IPR053737">
    <property type="entry name" value="Type_II_TA_Toxin"/>
</dbReference>
<dbReference type="NCBIfam" id="TIGR01550">
    <property type="entry name" value="DOC_P1"/>
    <property type="match status" value="1"/>
</dbReference>
<dbReference type="InterPro" id="IPR003812">
    <property type="entry name" value="Fido"/>
</dbReference>
<dbReference type="InterPro" id="IPR036597">
    <property type="entry name" value="Fido-like_dom_sf"/>
</dbReference>
<dbReference type="InterPro" id="IPR006440">
    <property type="entry name" value="Doc"/>
</dbReference>
<sequence>MISPQLVIEIHDTILSDEPGLCGMPHIGKLEGALARIDNKILYQGIDDVFNIAALYAEALARGHCFNDANKRTALVTALTYLDLQGVELIRSQKLEDIMVDVASGQLPPEQLADLLYTLATP</sequence>
<dbReference type="PROSITE" id="PS51459">
    <property type="entry name" value="FIDO"/>
    <property type="match status" value="1"/>
</dbReference>
<organism evidence="2 3">
    <name type="scientific">Vogesella indigofera</name>
    <name type="common">Pseudomonas indigofera</name>
    <dbReference type="NCBI Taxonomy" id="45465"/>
    <lineage>
        <taxon>Bacteria</taxon>
        <taxon>Pseudomonadati</taxon>
        <taxon>Pseudomonadota</taxon>
        <taxon>Betaproteobacteria</taxon>
        <taxon>Neisseriales</taxon>
        <taxon>Chromobacteriaceae</taxon>
        <taxon>Vogesella</taxon>
    </lineage>
</organism>
<dbReference type="PANTHER" id="PTHR39426">
    <property type="entry name" value="HOMOLOGY TO DEATH-ON-CURING PROTEIN OF PHAGE P1"/>
    <property type="match status" value="1"/>
</dbReference>
<keyword evidence="3" id="KW-1185">Reference proteome</keyword>
<dbReference type="Proteomes" id="UP001221566">
    <property type="component" value="Unassembled WGS sequence"/>
</dbReference>
<dbReference type="PIRSF" id="PIRSF018297">
    <property type="entry name" value="Doc"/>
    <property type="match status" value="1"/>
</dbReference>
<protein>
    <submittedName>
        <fullName evidence="2">Type II toxin-antitoxin system death-on-curing family toxin</fullName>
    </submittedName>
</protein>
<dbReference type="EMBL" id="JAQQKY010000002">
    <property type="protein sequence ID" value="MDC7690514.1"/>
    <property type="molecule type" value="Genomic_DNA"/>
</dbReference>